<proteinExistence type="predicted"/>
<evidence type="ECO:0000313" key="4">
    <source>
        <dbReference type="Proteomes" id="UP000320179"/>
    </source>
</evidence>
<evidence type="ECO:0000259" key="2">
    <source>
        <dbReference type="Pfam" id="PF12392"/>
    </source>
</evidence>
<reference evidence="3 4" key="1">
    <citation type="journal article" date="2019" name="Science">
        <title>Social genes are selection hotspots in kin groups of a soil microbe.</title>
        <authorList>
            <person name="Wielgoss S."/>
            <person name="Wolfensberger R."/>
            <person name="Sun L."/>
            <person name="Fiegna F."/>
            <person name="Velicer G.J."/>
        </authorList>
    </citation>
    <scope>NUCLEOTIDE SEQUENCE [LARGE SCALE GENOMIC DNA]</scope>
    <source>
        <strain evidence="3 4">MC3.5.9c15</strain>
    </source>
</reference>
<dbReference type="InterPro" id="IPR051454">
    <property type="entry name" value="RNA/ubiquinone_mod_enzymes"/>
</dbReference>
<sequence length="878" mass="94793">MTRRRPEILAPAGDLDSMKAALASGADAIYFGLDEGFNARARAENFSLATLPGTLALVHRAGARAYLTLNTLVFEPELPVVENILRRIAEAGVDALIVQDPAIALVARAVCPQMEVHASTQMTISSAEGARFAKGLGATRVVVPRELSVAEIRRLASETDVELEVFIHGALCMSWSGQCLTSEAWGGRSANRGQCAQSCRLPYDLVVDGQTRELGDVQYLLSPKDLAGVMAVPQLVEIGVHSLKIEGRQKGPQYVATAVQGYRRWVDGVSAGTPDTGALRKDLADMTLSYSRGFSHGFFAGSDHQTLVEGRFPKHRGAYLGRVESVHGRDVRVVDDTEGRPWTGGLGQDDEKARPDAPVGKVSSPLETATPVAAEVSPRPGMGVVFDDGHPEDKHEPGGPLFRVERKGRGWVLGFGNPGPDMGRVKPGQRVWMTSDPALAKRTEELLGRGEPEGRVPLALTVTGAAGSPLTVLGRARGGHVYSVSSEVLLAEARGGGLDEALLRDKLAALGGTPFTLTGLDTSGLAAGLHLPVSEMKALRRRLVAELSEAVARGPVRTVNEGSTLEPLRASLRERVQPAPRAVEDARLLPLCRTDEQLEAVIAAGLPEVELDWMELVGLQRAVERARAAGLRVTIATVRVQKPGEEGYDARIAKLKPDAVLVRHWGAMMHFLERPPAPGEARPALHADFSLNVTNSVTALHLLGLGLDTLTFAHDLDAVQLGAMLEHLPAERFTVTVHHHISTFHTEHCVYSHTLSHGRDYRSCGRPCEKHRVSLRDHKGLEHPVVVDVGCRNTVFNAQAQSAASLVPSLLARGVRRFRVEFVRESREEASRVLSAYQELLAGRISPAETVRRAAVHEQFGVTKGTMKVLNPTFTVQR</sequence>
<dbReference type="InterPro" id="IPR020988">
    <property type="entry name" value="Pept_U32_collagenase"/>
</dbReference>
<name>A0AAE6G4E4_MYXXA</name>
<dbReference type="InterPro" id="IPR001539">
    <property type="entry name" value="Peptidase_U32"/>
</dbReference>
<gene>
    <name evidence="3" type="ORF">BHS09_29195</name>
</gene>
<protein>
    <submittedName>
        <fullName evidence="3">Peptidase U32</fullName>
    </submittedName>
</protein>
<dbReference type="Proteomes" id="UP000320179">
    <property type="component" value="Chromosome"/>
</dbReference>
<dbReference type="EMBL" id="CP017174">
    <property type="protein sequence ID" value="QDE70721.1"/>
    <property type="molecule type" value="Genomic_DNA"/>
</dbReference>
<dbReference type="Pfam" id="PF01136">
    <property type="entry name" value="Peptidase_U32"/>
    <property type="match status" value="2"/>
</dbReference>
<feature type="domain" description="Peptidase U32 collagenase" evidence="2">
    <location>
        <begin position="431"/>
        <end position="551"/>
    </location>
</feature>
<evidence type="ECO:0000256" key="1">
    <source>
        <dbReference type="SAM" id="MobiDB-lite"/>
    </source>
</evidence>
<evidence type="ECO:0000313" key="3">
    <source>
        <dbReference type="EMBL" id="QDE70721.1"/>
    </source>
</evidence>
<organism evidence="3 4">
    <name type="scientific">Myxococcus xanthus</name>
    <dbReference type="NCBI Taxonomy" id="34"/>
    <lineage>
        <taxon>Bacteria</taxon>
        <taxon>Pseudomonadati</taxon>
        <taxon>Myxococcota</taxon>
        <taxon>Myxococcia</taxon>
        <taxon>Myxococcales</taxon>
        <taxon>Cystobacterineae</taxon>
        <taxon>Myxococcaceae</taxon>
        <taxon>Myxococcus</taxon>
    </lineage>
</organism>
<accession>A0AAE6G4E4</accession>
<dbReference type="Pfam" id="PF12392">
    <property type="entry name" value="DUF3656"/>
    <property type="match status" value="1"/>
</dbReference>
<dbReference type="PANTHER" id="PTHR30217:SF10">
    <property type="entry name" value="23S RRNA 5-HYDROXYCYTIDINE C2501 SYNTHASE"/>
    <property type="match status" value="1"/>
</dbReference>
<dbReference type="AlphaFoldDB" id="A0AAE6G4E4"/>
<dbReference type="RefSeq" id="WP_140799723.1">
    <property type="nucleotide sequence ID" value="NZ_CP017173.1"/>
</dbReference>
<dbReference type="PANTHER" id="PTHR30217">
    <property type="entry name" value="PEPTIDASE U32 FAMILY"/>
    <property type="match status" value="1"/>
</dbReference>
<feature type="region of interest" description="Disordered" evidence="1">
    <location>
        <begin position="336"/>
        <end position="364"/>
    </location>
</feature>